<accession>A0A084SN91</accession>
<dbReference type="Proteomes" id="UP000028547">
    <property type="component" value="Unassembled WGS sequence"/>
</dbReference>
<dbReference type="InterPro" id="IPR029063">
    <property type="entry name" value="SAM-dependent_MTases_sf"/>
</dbReference>
<evidence type="ECO:0000259" key="5">
    <source>
        <dbReference type="Pfam" id="PF01555"/>
    </source>
</evidence>
<proteinExistence type="inferred from homology"/>
<dbReference type="InterPro" id="IPR001091">
    <property type="entry name" value="RM_Methyltransferase"/>
</dbReference>
<evidence type="ECO:0000256" key="1">
    <source>
        <dbReference type="ARBA" id="ARBA00006594"/>
    </source>
</evidence>
<dbReference type="GO" id="GO:0032259">
    <property type="term" value="P:methylation"/>
    <property type="evidence" value="ECO:0007669"/>
    <property type="project" value="UniProtKB-KW"/>
</dbReference>
<organism evidence="6 7">
    <name type="scientific">Archangium violaceum Cb vi76</name>
    <dbReference type="NCBI Taxonomy" id="1406225"/>
    <lineage>
        <taxon>Bacteria</taxon>
        <taxon>Pseudomonadati</taxon>
        <taxon>Myxococcota</taxon>
        <taxon>Myxococcia</taxon>
        <taxon>Myxococcales</taxon>
        <taxon>Cystobacterineae</taxon>
        <taxon>Archangiaceae</taxon>
        <taxon>Archangium</taxon>
    </lineage>
</organism>
<dbReference type="AlphaFoldDB" id="A0A084SN91"/>
<dbReference type="RefSeq" id="WP_043403689.1">
    <property type="nucleotide sequence ID" value="NZ_JPMI01000230.1"/>
</dbReference>
<dbReference type="GO" id="GO:0008170">
    <property type="term" value="F:N-methyltransferase activity"/>
    <property type="evidence" value="ECO:0007669"/>
    <property type="project" value="InterPro"/>
</dbReference>
<reference evidence="6 7" key="1">
    <citation type="submission" date="2014-07" db="EMBL/GenBank/DDBJ databases">
        <title>Draft Genome Sequence of Gephyronic Acid Producer, Cystobacter violaceus Strain Cb vi76.</title>
        <authorList>
            <person name="Stevens D.C."/>
            <person name="Young J."/>
            <person name="Carmichael R."/>
            <person name="Tan J."/>
            <person name="Taylor R.E."/>
        </authorList>
    </citation>
    <scope>NUCLEOTIDE SEQUENCE [LARGE SCALE GENOMIC DNA]</scope>
    <source>
        <strain evidence="6 7">Cb vi76</strain>
    </source>
</reference>
<dbReference type="PROSITE" id="PS00092">
    <property type="entry name" value="N6_MTASE"/>
    <property type="match status" value="1"/>
</dbReference>
<dbReference type="InterPro" id="IPR002052">
    <property type="entry name" value="DNA_methylase_N6_adenine_CS"/>
</dbReference>
<evidence type="ECO:0000256" key="2">
    <source>
        <dbReference type="ARBA" id="ARBA00022603"/>
    </source>
</evidence>
<keyword evidence="2 6" id="KW-0489">Methyltransferase</keyword>
<dbReference type="GO" id="GO:0005737">
    <property type="term" value="C:cytoplasm"/>
    <property type="evidence" value="ECO:0007669"/>
    <property type="project" value="TreeGrafter"/>
</dbReference>
<comment type="caution">
    <text evidence="6">The sequence shown here is derived from an EMBL/GenBank/DDBJ whole genome shotgun (WGS) entry which is preliminary data.</text>
</comment>
<dbReference type="Gene3D" id="3.40.50.150">
    <property type="entry name" value="Vaccinia Virus protein VP39"/>
    <property type="match status" value="1"/>
</dbReference>
<keyword evidence="3" id="KW-0808">Transferase</keyword>
<sequence length="294" mass="32669">MSAEATALKLVQQPSLRESLFAKSDGYRLYQGDSLALLEQFEPGTFDMVFADPPYFLSNGGFTCKNGKRAAVNKGGWDVSRGVDEDHAFTTAWLKACQRVLKPTGTIWVSGTQHVIFSVGFAMQKLGYKLLNTVTWYKPNASPNLACRYFTHSSELLIWASPKPAAKLQHTFNYSKMKADNGGKQMRDVWALPRTGDEELSADESGRVWTMTAPRREEKAHGSHPTQKPVSLLERVIEASTPEDALVLDPFNGSGTTGVAAMKLGRRYVGIDMDEQYLKLSQKRLAEAERAARR</sequence>
<evidence type="ECO:0000256" key="4">
    <source>
        <dbReference type="RuleBase" id="RU362026"/>
    </source>
</evidence>
<feature type="domain" description="DNA methylase N-4/N-6" evidence="5">
    <location>
        <begin position="47"/>
        <end position="283"/>
    </location>
</feature>
<dbReference type="PANTHER" id="PTHR13370">
    <property type="entry name" value="RNA METHYLASE-RELATED"/>
    <property type="match status" value="1"/>
</dbReference>
<dbReference type="PANTHER" id="PTHR13370:SF3">
    <property type="entry name" value="TRNA (GUANINE(10)-N2)-METHYLTRANSFERASE HOMOLOG"/>
    <property type="match status" value="1"/>
</dbReference>
<dbReference type="SUPFAM" id="SSF53335">
    <property type="entry name" value="S-adenosyl-L-methionine-dependent methyltransferases"/>
    <property type="match status" value="1"/>
</dbReference>
<dbReference type="PRINTS" id="PR00508">
    <property type="entry name" value="S21N4MTFRASE"/>
</dbReference>
<evidence type="ECO:0000313" key="7">
    <source>
        <dbReference type="Proteomes" id="UP000028547"/>
    </source>
</evidence>
<dbReference type="InterPro" id="IPR002941">
    <property type="entry name" value="DNA_methylase_N4/N6"/>
</dbReference>
<dbReference type="REBASE" id="100094">
    <property type="entry name" value="M.Cvi76ORF31915P"/>
</dbReference>
<dbReference type="GO" id="GO:0003677">
    <property type="term" value="F:DNA binding"/>
    <property type="evidence" value="ECO:0007669"/>
    <property type="project" value="InterPro"/>
</dbReference>
<evidence type="ECO:0000313" key="6">
    <source>
        <dbReference type="EMBL" id="KFA89926.1"/>
    </source>
</evidence>
<name>A0A084SN91_9BACT</name>
<evidence type="ECO:0000256" key="3">
    <source>
        <dbReference type="ARBA" id="ARBA00022679"/>
    </source>
</evidence>
<protein>
    <recommendedName>
        <fullName evidence="4">Methyltransferase</fullName>
        <ecNumber evidence="4">2.1.1.-</ecNumber>
    </recommendedName>
</protein>
<dbReference type="EMBL" id="JPMI01000230">
    <property type="protein sequence ID" value="KFA89926.1"/>
    <property type="molecule type" value="Genomic_DNA"/>
</dbReference>
<dbReference type="Pfam" id="PF01555">
    <property type="entry name" value="N6_N4_Mtase"/>
    <property type="match status" value="1"/>
</dbReference>
<comment type="similarity">
    <text evidence="1 4">Belongs to the N(4)/N(6)-methyltransferase family.</text>
</comment>
<gene>
    <name evidence="6" type="ORF">Q664_31915</name>
</gene>
<dbReference type="EC" id="2.1.1.-" evidence="4"/>